<keyword evidence="1" id="KW-1133">Transmembrane helix</keyword>
<dbReference type="EMBL" id="JARBHB010000016">
    <property type="protein sequence ID" value="KAJ8866295.1"/>
    <property type="molecule type" value="Genomic_DNA"/>
</dbReference>
<keyword evidence="3" id="KW-1185">Reference proteome</keyword>
<evidence type="ECO:0000313" key="2">
    <source>
        <dbReference type="EMBL" id="KAJ8866295.1"/>
    </source>
</evidence>
<sequence>MGLSKQDRSNILDAAWNIGFHFGSLPLSLAKILPVHSTFSNGENLRLTSDEFLQGVLFYSEDEIPRVHIGLIVMLAVSVPAILANITRILITLGKKRSVPFVKFVQYVIFTLHCFAW</sequence>
<keyword evidence="1" id="KW-0472">Membrane</keyword>
<name>A0ABQ9G1D8_9NEOP</name>
<protein>
    <submittedName>
        <fullName evidence="2">Uncharacterized protein</fullName>
    </submittedName>
</protein>
<feature type="transmembrane region" description="Helical" evidence="1">
    <location>
        <begin position="67"/>
        <end position="91"/>
    </location>
</feature>
<accession>A0ABQ9G1D8</accession>
<evidence type="ECO:0000256" key="1">
    <source>
        <dbReference type="SAM" id="Phobius"/>
    </source>
</evidence>
<evidence type="ECO:0000313" key="3">
    <source>
        <dbReference type="Proteomes" id="UP001159363"/>
    </source>
</evidence>
<dbReference type="Proteomes" id="UP001159363">
    <property type="component" value="Chromosome 15"/>
</dbReference>
<proteinExistence type="predicted"/>
<comment type="caution">
    <text evidence="2">The sequence shown here is derived from an EMBL/GenBank/DDBJ whole genome shotgun (WGS) entry which is preliminary data.</text>
</comment>
<reference evidence="2 3" key="1">
    <citation type="submission" date="2023-02" db="EMBL/GenBank/DDBJ databases">
        <title>LHISI_Scaffold_Assembly.</title>
        <authorList>
            <person name="Stuart O.P."/>
            <person name="Cleave R."/>
            <person name="Magrath M.J.L."/>
            <person name="Mikheyev A.S."/>
        </authorList>
    </citation>
    <scope>NUCLEOTIDE SEQUENCE [LARGE SCALE GENOMIC DNA]</scope>
    <source>
        <strain evidence="2">Daus_M_001</strain>
        <tissue evidence="2">Leg muscle</tissue>
    </source>
</reference>
<gene>
    <name evidence="2" type="ORF">PR048_032138</name>
</gene>
<keyword evidence="1" id="KW-0812">Transmembrane</keyword>
<organism evidence="2 3">
    <name type="scientific">Dryococelus australis</name>
    <dbReference type="NCBI Taxonomy" id="614101"/>
    <lineage>
        <taxon>Eukaryota</taxon>
        <taxon>Metazoa</taxon>
        <taxon>Ecdysozoa</taxon>
        <taxon>Arthropoda</taxon>
        <taxon>Hexapoda</taxon>
        <taxon>Insecta</taxon>
        <taxon>Pterygota</taxon>
        <taxon>Neoptera</taxon>
        <taxon>Polyneoptera</taxon>
        <taxon>Phasmatodea</taxon>
        <taxon>Verophasmatodea</taxon>
        <taxon>Anareolatae</taxon>
        <taxon>Phasmatidae</taxon>
        <taxon>Eurycanthinae</taxon>
        <taxon>Dryococelus</taxon>
    </lineage>
</organism>